<dbReference type="EMBL" id="PJND01000007">
    <property type="protein sequence ID" value="PKW28455.1"/>
    <property type="molecule type" value="Genomic_DNA"/>
</dbReference>
<accession>A0A497UYD8</accession>
<organism evidence="2 4">
    <name type="scientific">Flavobacterium lindanitolerans</name>
    <dbReference type="NCBI Taxonomy" id="428988"/>
    <lineage>
        <taxon>Bacteria</taxon>
        <taxon>Pseudomonadati</taxon>
        <taxon>Bacteroidota</taxon>
        <taxon>Flavobacteriia</taxon>
        <taxon>Flavobacteriales</taxon>
        <taxon>Flavobacteriaceae</taxon>
        <taxon>Flavobacterium</taxon>
    </lineage>
</organism>
<protein>
    <submittedName>
        <fullName evidence="2">Uncharacterized protein</fullName>
    </submittedName>
</protein>
<sequence length="45" mass="5289">MYFSKIDGIEKTIPSHEWLKKSIDMLSGKGRKKVDFSCVIYPIIW</sequence>
<dbReference type="Proteomes" id="UP000275027">
    <property type="component" value="Unassembled WGS sequence"/>
</dbReference>
<dbReference type="Proteomes" id="UP000233767">
    <property type="component" value="Unassembled WGS sequence"/>
</dbReference>
<proteinExistence type="predicted"/>
<reference evidence="2 4" key="2">
    <citation type="submission" date="2018-10" db="EMBL/GenBank/DDBJ databases">
        <title>Genomic Encyclopedia of Archaeal and Bacterial Type Strains, Phase II (KMG-II): from individual species to whole genera.</title>
        <authorList>
            <person name="Goeker M."/>
        </authorList>
    </citation>
    <scope>NUCLEOTIDE SEQUENCE [LARGE SCALE GENOMIC DNA]</scope>
    <source>
        <strain evidence="2 4">DSM 21886</strain>
    </source>
</reference>
<evidence type="ECO:0000313" key="1">
    <source>
        <dbReference type="EMBL" id="PKW28455.1"/>
    </source>
</evidence>
<evidence type="ECO:0000313" key="2">
    <source>
        <dbReference type="EMBL" id="RLJ36040.1"/>
    </source>
</evidence>
<keyword evidence="3" id="KW-1185">Reference proteome</keyword>
<dbReference type="AlphaFoldDB" id="A0A497UYD8"/>
<comment type="caution">
    <text evidence="2">The sequence shown here is derived from an EMBL/GenBank/DDBJ whole genome shotgun (WGS) entry which is preliminary data.</text>
</comment>
<reference evidence="1 3" key="1">
    <citation type="submission" date="2017-12" db="EMBL/GenBank/DDBJ databases">
        <title>Genomic Encyclopedia of Type Strains, Phase III (KMG-III): the genomes of soil and plant-associated and newly described type strains.</title>
        <authorList>
            <person name="Whitman W."/>
        </authorList>
    </citation>
    <scope>NUCLEOTIDE SEQUENCE [LARGE SCALE GENOMIC DNA]</scope>
    <source>
        <strain evidence="1 3">IP-10</strain>
    </source>
</reference>
<evidence type="ECO:0000313" key="3">
    <source>
        <dbReference type="Proteomes" id="UP000233767"/>
    </source>
</evidence>
<name>A0A497UYD8_9FLAO</name>
<evidence type="ECO:0000313" key="4">
    <source>
        <dbReference type="Proteomes" id="UP000275027"/>
    </source>
</evidence>
<gene>
    <name evidence="1" type="ORF">B0G92_0074</name>
    <name evidence="2" type="ORF">CLV50_1430</name>
</gene>
<dbReference type="EMBL" id="RCCB01000010">
    <property type="protein sequence ID" value="RLJ36040.1"/>
    <property type="molecule type" value="Genomic_DNA"/>
</dbReference>